<evidence type="ECO:0000313" key="2">
    <source>
        <dbReference type="EMBL" id="MEK8053502.1"/>
    </source>
</evidence>
<evidence type="ECO:0000313" key="3">
    <source>
        <dbReference type="Proteomes" id="UP001365405"/>
    </source>
</evidence>
<dbReference type="PANTHER" id="PTHR39200">
    <property type="entry name" value="HYPOTHETICAL EXPORTED PROTEIN"/>
    <property type="match status" value="1"/>
</dbReference>
<name>A0ABU9CNV3_9BURK</name>
<evidence type="ECO:0000259" key="1">
    <source>
        <dbReference type="Pfam" id="PF10988"/>
    </source>
</evidence>
<comment type="caution">
    <text evidence="2">The sequence shown here is derived from an EMBL/GenBank/DDBJ whole genome shotgun (WGS) entry which is preliminary data.</text>
</comment>
<proteinExistence type="predicted"/>
<dbReference type="RefSeq" id="WP_341413229.1">
    <property type="nucleotide sequence ID" value="NZ_JBBUTH010000011.1"/>
</dbReference>
<sequence>MPRLRFAASVSSWIDRLLGTALAGALLMLALTTLTAWPGSARAERVEGNGEAATEQRSPGAFDTIQTQGFNVTVRQGATPSVSVQADRNLLPLLETVVDSGGTLQLRWKRGTSLKTVVRPLVQVTVTELRGLQVQGSGDVLAEGLKQPRLRTQISGSGKVQLNDAAIDELALEVSGSGDVIASGQATQLTVKIAGSGDVKAPQLRADDVRVSIAGSGSADVQAQRKLDIAIAGSGDVRHTGSATVQTKVAGSGSVKRY</sequence>
<keyword evidence="3" id="KW-1185">Reference proteome</keyword>
<dbReference type="InterPro" id="IPR021255">
    <property type="entry name" value="DUF2807"/>
</dbReference>
<dbReference type="EMBL" id="JBBUTH010000011">
    <property type="protein sequence ID" value="MEK8053502.1"/>
    <property type="molecule type" value="Genomic_DNA"/>
</dbReference>
<dbReference type="Gene3D" id="2.160.20.120">
    <property type="match status" value="1"/>
</dbReference>
<feature type="domain" description="Putative auto-transporter adhesin head GIN" evidence="1">
    <location>
        <begin position="62"/>
        <end position="242"/>
    </location>
</feature>
<reference evidence="2 3" key="1">
    <citation type="submission" date="2024-04" db="EMBL/GenBank/DDBJ databases">
        <title>Novel species of the genus Ideonella isolated from streams.</title>
        <authorList>
            <person name="Lu H."/>
        </authorList>
    </citation>
    <scope>NUCLEOTIDE SEQUENCE [LARGE SCALE GENOMIC DNA]</scope>
    <source>
        <strain evidence="2 3">DXS22W</strain>
    </source>
</reference>
<accession>A0ABU9CNV3</accession>
<gene>
    <name evidence="2" type="ORF">AACH10_24815</name>
</gene>
<dbReference type="Proteomes" id="UP001365405">
    <property type="component" value="Unassembled WGS sequence"/>
</dbReference>
<organism evidence="2 3">
    <name type="scientific">Pseudaquabacterium inlustre</name>
    <dbReference type="NCBI Taxonomy" id="2984192"/>
    <lineage>
        <taxon>Bacteria</taxon>
        <taxon>Pseudomonadati</taxon>
        <taxon>Pseudomonadota</taxon>
        <taxon>Betaproteobacteria</taxon>
        <taxon>Burkholderiales</taxon>
        <taxon>Sphaerotilaceae</taxon>
        <taxon>Pseudaquabacterium</taxon>
    </lineage>
</organism>
<dbReference type="Pfam" id="PF10988">
    <property type="entry name" value="DUF2807"/>
    <property type="match status" value="1"/>
</dbReference>
<protein>
    <submittedName>
        <fullName evidence="2">Head GIN domain-containing protein</fullName>
    </submittedName>
</protein>
<dbReference type="PANTHER" id="PTHR39200:SF1">
    <property type="entry name" value="AUTO-TRANSPORTER ADHESIN HEAD GIN DOMAIN-CONTAINING PROTEIN-RELATED"/>
    <property type="match status" value="1"/>
</dbReference>